<proteinExistence type="predicted"/>
<protein>
    <submittedName>
        <fullName evidence="1">Uncharacterized protein</fullName>
    </submittedName>
</protein>
<sequence>MWGECVGCGRVGAKRTIPHPSDGRCERPNGKDIRNSLECERAEDTNVRATYLLDVSSRLVTYYKSRNITRKCVASELLRRLDSADCKCIGVCKGWCTLSKRDFYARPSASCLIFPPYCP</sequence>
<dbReference type="AlphaFoldDB" id="A0AAV1J657"/>
<evidence type="ECO:0000313" key="2">
    <source>
        <dbReference type="Proteomes" id="UP001497472"/>
    </source>
</evidence>
<organism evidence="1 2">
    <name type="scientific">Leptosia nina</name>
    <dbReference type="NCBI Taxonomy" id="320188"/>
    <lineage>
        <taxon>Eukaryota</taxon>
        <taxon>Metazoa</taxon>
        <taxon>Ecdysozoa</taxon>
        <taxon>Arthropoda</taxon>
        <taxon>Hexapoda</taxon>
        <taxon>Insecta</taxon>
        <taxon>Pterygota</taxon>
        <taxon>Neoptera</taxon>
        <taxon>Endopterygota</taxon>
        <taxon>Lepidoptera</taxon>
        <taxon>Glossata</taxon>
        <taxon>Ditrysia</taxon>
        <taxon>Papilionoidea</taxon>
        <taxon>Pieridae</taxon>
        <taxon>Pierinae</taxon>
        <taxon>Leptosia</taxon>
    </lineage>
</organism>
<gene>
    <name evidence="1" type="ORF">LNINA_LOCUS3788</name>
</gene>
<accession>A0AAV1J657</accession>
<name>A0AAV1J657_9NEOP</name>
<evidence type="ECO:0000313" key="1">
    <source>
        <dbReference type="EMBL" id="CAK1544006.1"/>
    </source>
</evidence>
<dbReference type="Proteomes" id="UP001497472">
    <property type="component" value="Unassembled WGS sequence"/>
</dbReference>
<dbReference type="EMBL" id="CAVLEF010000005">
    <property type="protein sequence ID" value="CAK1544006.1"/>
    <property type="molecule type" value="Genomic_DNA"/>
</dbReference>
<keyword evidence="2" id="KW-1185">Reference proteome</keyword>
<reference evidence="1 2" key="1">
    <citation type="submission" date="2023-11" db="EMBL/GenBank/DDBJ databases">
        <authorList>
            <person name="Okamura Y."/>
        </authorList>
    </citation>
    <scope>NUCLEOTIDE SEQUENCE [LARGE SCALE GENOMIC DNA]</scope>
</reference>
<comment type="caution">
    <text evidence="1">The sequence shown here is derived from an EMBL/GenBank/DDBJ whole genome shotgun (WGS) entry which is preliminary data.</text>
</comment>